<evidence type="ECO:0000313" key="3">
    <source>
        <dbReference type="Proteomes" id="UP000256328"/>
    </source>
</evidence>
<proteinExistence type="predicted"/>
<reference evidence="2 3" key="1">
    <citation type="journal article" date="2018" name="IMA Fungus">
        <title>IMA Genome-F 9: Draft genome sequence of Annulohypoxylon stygium, Aspergillus mulundensis, Berkeleyomyces basicola (syn. Thielaviopsis basicola), Ceratocystis smalleyi, two Cercospora beticola strains, Coleophoma cylindrospora, Fusarium fracticaudum, Phialophora cf. hyalina, and Morchella septimelata.</title>
        <authorList>
            <person name="Wingfield B.D."/>
            <person name="Bills G.F."/>
            <person name="Dong Y."/>
            <person name="Huang W."/>
            <person name="Nel W.J."/>
            <person name="Swalarsk-Parry B.S."/>
            <person name="Vaghefi N."/>
            <person name="Wilken P.M."/>
            <person name="An Z."/>
            <person name="de Beer Z.W."/>
            <person name="De Vos L."/>
            <person name="Chen L."/>
            <person name="Duong T.A."/>
            <person name="Gao Y."/>
            <person name="Hammerbacher A."/>
            <person name="Kikkert J.R."/>
            <person name="Li Y."/>
            <person name="Li H."/>
            <person name="Li K."/>
            <person name="Li Q."/>
            <person name="Liu X."/>
            <person name="Ma X."/>
            <person name="Naidoo K."/>
            <person name="Pethybridge S.J."/>
            <person name="Sun J."/>
            <person name="Steenkamp E.T."/>
            <person name="van der Nest M.A."/>
            <person name="van Wyk S."/>
            <person name="Wingfield M.J."/>
            <person name="Xiong C."/>
            <person name="Yue Q."/>
            <person name="Zhang X."/>
        </authorList>
    </citation>
    <scope>NUCLEOTIDE SEQUENCE [LARGE SCALE GENOMIC DNA]</scope>
    <source>
        <strain evidence="2 3">BP5796</strain>
    </source>
</reference>
<dbReference type="AlphaFoldDB" id="A0A3D8QV47"/>
<evidence type="ECO:0000256" key="1">
    <source>
        <dbReference type="SAM" id="MobiDB-lite"/>
    </source>
</evidence>
<dbReference type="OrthoDB" id="10619530at2759"/>
<name>A0A3D8QV47_9HELO</name>
<sequence length="188" mass="19841">MCKERRASSNPGQAAKGKAQSIRTAPPPVLSQHSPQFPQKPKRTFLSPPIRNAPLFSRRPLDCNGAVVARNTGAPKSTTKLRSSPNFSCFWLAPSSFVLQPVTLPAADAFLASSPLPGQDETRVKLEFAARANAAQSVGLSFGAAFAGCVHGGMVGWRELGMCLGGFRSPLGWSLEGFHVGVGFGAYG</sequence>
<organism evidence="2 3">
    <name type="scientific">Coleophoma crateriformis</name>
    <dbReference type="NCBI Taxonomy" id="565419"/>
    <lineage>
        <taxon>Eukaryota</taxon>
        <taxon>Fungi</taxon>
        <taxon>Dikarya</taxon>
        <taxon>Ascomycota</taxon>
        <taxon>Pezizomycotina</taxon>
        <taxon>Leotiomycetes</taxon>
        <taxon>Helotiales</taxon>
        <taxon>Dermateaceae</taxon>
        <taxon>Coleophoma</taxon>
    </lineage>
</organism>
<dbReference type="EMBL" id="PDLN01000015">
    <property type="protein sequence ID" value="RDW65568.1"/>
    <property type="molecule type" value="Genomic_DNA"/>
</dbReference>
<dbReference type="Proteomes" id="UP000256328">
    <property type="component" value="Unassembled WGS sequence"/>
</dbReference>
<feature type="region of interest" description="Disordered" evidence="1">
    <location>
        <begin position="1"/>
        <end position="45"/>
    </location>
</feature>
<protein>
    <submittedName>
        <fullName evidence="2">Uncharacterized protein</fullName>
    </submittedName>
</protein>
<keyword evidence="3" id="KW-1185">Reference proteome</keyword>
<comment type="caution">
    <text evidence="2">The sequence shown here is derived from an EMBL/GenBank/DDBJ whole genome shotgun (WGS) entry which is preliminary data.</text>
</comment>
<evidence type="ECO:0000313" key="2">
    <source>
        <dbReference type="EMBL" id="RDW65568.1"/>
    </source>
</evidence>
<gene>
    <name evidence="2" type="ORF">BP5796_10260</name>
</gene>
<accession>A0A3D8QV47</accession>